<feature type="region of interest" description="Disordered" evidence="1">
    <location>
        <begin position="41"/>
        <end position="72"/>
    </location>
</feature>
<organism evidence="2 3">
    <name type="scientific">Wuchereria bancrofti</name>
    <dbReference type="NCBI Taxonomy" id="6293"/>
    <lineage>
        <taxon>Eukaryota</taxon>
        <taxon>Metazoa</taxon>
        <taxon>Ecdysozoa</taxon>
        <taxon>Nematoda</taxon>
        <taxon>Chromadorea</taxon>
        <taxon>Rhabditida</taxon>
        <taxon>Spirurina</taxon>
        <taxon>Spiruromorpha</taxon>
        <taxon>Filarioidea</taxon>
        <taxon>Onchocercidae</taxon>
        <taxon>Wuchereria</taxon>
    </lineage>
</organism>
<accession>A0AAF5Q793</accession>
<evidence type="ECO:0000256" key="1">
    <source>
        <dbReference type="SAM" id="MobiDB-lite"/>
    </source>
</evidence>
<evidence type="ECO:0000313" key="3">
    <source>
        <dbReference type="WBParaSite" id="mrna-Wban_10797"/>
    </source>
</evidence>
<evidence type="ECO:0000313" key="2">
    <source>
        <dbReference type="Proteomes" id="UP000093561"/>
    </source>
</evidence>
<dbReference type="Proteomes" id="UP000093561">
    <property type="component" value="Unassembled WGS sequence"/>
</dbReference>
<sequence>MINGRLIKLVVSESVDIHIQTPQHISLVIVRAHSTRPMASGYKHMTKDSAFESGENGHPYRRRPSLDYHRSE</sequence>
<name>A0AAF5Q793_WUCBA</name>
<dbReference type="AlphaFoldDB" id="A0AAF5Q793"/>
<reference evidence="2" key="2">
    <citation type="journal article" date="2016" name="Mol. Ecol.">
        <title>Population genomics of the filarial nematode parasite Wuchereria bancrofti from mosquitoes.</title>
        <authorList>
            <person name="Small S.T."/>
            <person name="Reimer L.J."/>
            <person name="Tisch D.J."/>
            <person name="King C.L."/>
            <person name="Christensen B.M."/>
            <person name="Siba P.M."/>
            <person name="Kazura J.W."/>
            <person name="Serre D."/>
            <person name="Zimmerman P.A."/>
        </authorList>
    </citation>
    <scope>NUCLEOTIDE SEQUENCE</scope>
    <source>
        <strain evidence="2">pt0022</strain>
    </source>
</reference>
<proteinExistence type="predicted"/>
<dbReference type="WBParaSite" id="mrna-Wban_10797">
    <property type="protein sequence ID" value="mrna-Wban_10797"/>
    <property type="gene ID" value="Wban_10797"/>
</dbReference>
<reference evidence="3" key="3">
    <citation type="submission" date="2024-02" db="UniProtKB">
        <authorList>
            <consortium name="WormBaseParasite"/>
        </authorList>
    </citation>
    <scope>IDENTIFICATION</scope>
    <source>
        <strain evidence="3">pt0022</strain>
    </source>
</reference>
<protein>
    <submittedName>
        <fullName evidence="3">Uncharacterized protein</fullName>
    </submittedName>
</protein>
<reference evidence="2" key="1">
    <citation type="submission" date="2015-03" db="EMBL/GenBank/DDBJ databases">
        <title>Wuchereria bancrofti Genome Sequencing Papua New Guinea Strain.</title>
        <authorList>
            <person name="Small S.T."/>
            <person name="Serre D."/>
            <person name="Zimmerman P.A."/>
        </authorList>
    </citation>
    <scope>NUCLEOTIDE SEQUENCE [LARGE SCALE GENOMIC DNA]</scope>
    <source>
        <strain evidence="2">pt0022</strain>
    </source>
</reference>